<protein>
    <submittedName>
        <fullName evidence="1">Chromosome 2, complete genome</fullName>
    </submittedName>
</protein>
<accession>A0A0E0S273</accession>
<evidence type="ECO:0000313" key="2">
    <source>
        <dbReference type="EnsemblFungi" id="CEF77598"/>
    </source>
</evidence>
<dbReference type="Proteomes" id="UP000070720">
    <property type="component" value="Chromosome 2"/>
</dbReference>
<reference evidence="1 3" key="3">
    <citation type="journal article" date="2015" name="BMC Genomics">
        <title>The completed genome sequence of the pathogenic ascomycete fungus Fusarium graminearum.</title>
        <authorList>
            <person name="King R."/>
            <person name="Urban M."/>
            <person name="Hammond-Kosack M.C."/>
            <person name="Hassani-Pak K."/>
            <person name="Hammond-Kosack K.E."/>
        </authorList>
    </citation>
    <scope>NUCLEOTIDE SEQUENCE [LARGE SCALE GENOMIC DNA]</scope>
    <source>
        <strain evidence="3">ATCC MYA-4620 / CBS 123657 / FGSC 9075 / NRRL 31084 / PH-1</strain>
        <strain evidence="1">PH-1</strain>
    </source>
</reference>
<dbReference type="VEuPathDB" id="FungiDB:FGRAMPH1_01G11589"/>
<reference evidence="2 3" key="1">
    <citation type="journal article" date="2007" name="Science">
        <title>The Fusarium graminearum genome reveals a link between localized polymorphism and pathogen specialization.</title>
        <authorList>
            <person name="Cuomo C.A."/>
            <person name="Gueldener U."/>
            <person name="Xu J.-R."/>
            <person name="Trail F."/>
            <person name="Turgeon B.G."/>
            <person name="Di Pietro A."/>
            <person name="Walton J.D."/>
            <person name="Ma L.-J."/>
            <person name="Baker S.E."/>
            <person name="Rep M."/>
            <person name="Adam G."/>
            <person name="Antoniw J."/>
            <person name="Baldwin T."/>
            <person name="Calvo S.E."/>
            <person name="Chang Y.-L."/>
            <person name="DeCaprio D."/>
            <person name="Gale L.R."/>
            <person name="Gnerre S."/>
            <person name="Goswami R.S."/>
            <person name="Hammond-Kosack K."/>
            <person name="Harris L.J."/>
            <person name="Hilburn K."/>
            <person name="Kennell J.C."/>
            <person name="Kroken S."/>
            <person name="Magnuson J.K."/>
            <person name="Mannhaupt G."/>
            <person name="Mauceli E.W."/>
            <person name="Mewes H.-W."/>
            <person name="Mitterbauer R."/>
            <person name="Muehlbauer G."/>
            <person name="Muensterkoetter M."/>
            <person name="Nelson D."/>
            <person name="O'Donnell K."/>
            <person name="Ouellet T."/>
            <person name="Qi W."/>
            <person name="Quesneville H."/>
            <person name="Roncero M.I.G."/>
            <person name="Seong K.-Y."/>
            <person name="Tetko I.V."/>
            <person name="Urban M."/>
            <person name="Waalwijk C."/>
            <person name="Ward T.J."/>
            <person name="Yao J."/>
            <person name="Birren B.W."/>
            <person name="Kistler H.C."/>
        </authorList>
    </citation>
    <scope>NUCLEOTIDE SEQUENCE [LARGE SCALE GENOMIC DNA]</scope>
    <source>
        <strain evidence="3">ATCC MYA-4620 / CBS 123657 / FGSC 9075 / NRRL 31084 / PH-1</strain>
        <strain evidence="2">PH-1 / ATCC MYA-4620 / FGSC 9075 / NRRL 31084</strain>
    </source>
</reference>
<dbReference type="InParanoid" id="A0A098DFA1"/>
<reference evidence="2" key="4">
    <citation type="submission" date="2017-01" db="UniProtKB">
        <authorList>
            <consortium name="EnsemblFungi"/>
        </authorList>
    </citation>
    <scope>IDENTIFICATION</scope>
    <source>
        <strain evidence="2">PH-1 / ATCC MYA-4620 / FGSC 9075 / NRRL 31084</strain>
    </source>
</reference>
<dbReference type="EMBL" id="HG970333">
    <property type="protein sequence ID" value="CEF77598.1"/>
    <property type="molecule type" value="Genomic_DNA"/>
</dbReference>
<evidence type="ECO:0000313" key="3">
    <source>
        <dbReference type="Proteomes" id="UP000070720"/>
    </source>
</evidence>
<reference evidence="2 3" key="2">
    <citation type="journal article" date="2010" name="Nature">
        <title>Comparative genomics reveals mobile pathogenicity chromosomes in Fusarium.</title>
        <authorList>
            <person name="Ma L.J."/>
            <person name="van der Does H.C."/>
            <person name="Borkovich K.A."/>
            <person name="Coleman J.J."/>
            <person name="Daboussi M.J."/>
            <person name="Di Pietro A."/>
            <person name="Dufresne M."/>
            <person name="Freitag M."/>
            <person name="Grabherr M."/>
            <person name="Henrissat B."/>
            <person name="Houterman P.M."/>
            <person name="Kang S."/>
            <person name="Shim W.B."/>
            <person name="Woloshuk C."/>
            <person name="Xie X."/>
            <person name="Xu J.R."/>
            <person name="Antoniw J."/>
            <person name="Baker S.E."/>
            <person name="Bluhm B.H."/>
            <person name="Breakspear A."/>
            <person name="Brown D.W."/>
            <person name="Butchko R.A."/>
            <person name="Chapman S."/>
            <person name="Coulson R."/>
            <person name="Coutinho P.M."/>
            <person name="Danchin E.G."/>
            <person name="Diener A."/>
            <person name="Gale L.R."/>
            <person name="Gardiner D.M."/>
            <person name="Goff S."/>
            <person name="Hammond-Kosack K.E."/>
            <person name="Hilburn K."/>
            <person name="Hua-Van A."/>
            <person name="Jonkers W."/>
            <person name="Kazan K."/>
            <person name="Kodira C.D."/>
            <person name="Koehrsen M."/>
            <person name="Kumar L."/>
            <person name="Lee Y.H."/>
            <person name="Li L."/>
            <person name="Manners J.M."/>
            <person name="Miranda-Saavedra D."/>
            <person name="Mukherjee M."/>
            <person name="Park G."/>
            <person name="Park J."/>
            <person name="Park S.Y."/>
            <person name="Proctor R.H."/>
            <person name="Regev A."/>
            <person name="Ruiz-Roldan M.C."/>
            <person name="Sain D."/>
            <person name="Sakthikumar S."/>
            <person name="Sykes S."/>
            <person name="Schwartz D.C."/>
            <person name="Turgeon B.G."/>
            <person name="Wapinski I."/>
            <person name="Yoder O."/>
            <person name="Young S."/>
            <person name="Zeng Q."/>
            <person name="Zhou S."/>
            <person name="Galagan J."/>
            <person name="Cuomo C.A."/>
            <person name="Kistler H.C."/>
            <person name="Rep M."/>
        </authorList>
    </citation>
    <scope>GENOME REANNOTATION</scope>
    <source>
        <strain evidence="3">ATCC MYA-4620 / CBS 123657 / FGSC 9075 / NRRL 31084 / PH-1</strain>
        <strain evidence="2">PH-1 / ATCC MYA-4620 / FGSC 9075 / NRRL 31084</strain>
    </source>
</reference>
<gene>
    <name evidence="1" type="ORF">FGRAMPH1_01T11589</name>
</gene>
<evidence type="ECO:0000313" key="1">
    <source>
        <dbReference type="EMBL" id="CEF77598.1"/>
    </source>
</evidence>
<accession>A0A098DFA1</accession>
<sequence>MPHRGTLDCIPQILPSANVGMKMFQDDDINYRTKLAKNDENG</sequence>
<keyword evidence="3" id="KW-1185">Reference proteome</keyword>
<dbReference type="EnsemblFungi" id="CEF77598">
    <property type="protein sequence ID" value="CEF77598"/>
    <property type="gene ID" value="FGRRES_15163_M"/>
</dbReference>
<proteinExistence type="predicted"/>
<name>A0A098DFA1_GIBZE</name>
<organism evidence="1 3">
    <name type="scientific">Gibberella zeae (strain ATCC MYA-4620 / CBS 123657 / FGSC 9075 / NRRL 31084 / PH-1)</name>
    <name type="common">Wheat head blight fungus</name>
    <name type="synonym">Fusarium graminearum</name>
    <dbReference type="NCBI Taxonomy" id="229533"/>
    <lineage>
        <taxon>Eukaryota</taxon>
        <taxon>Fungi</taxon>
        <taxon>Dikarya</taxon>
        <taxon>Ascomycota</taxon>
        <taxon>Pezizomycotina</taxon>
        <taxon>Sordariomycetes</taxon>
        <taxon>Hypocreomycetidae</taxon>
        <taxon>Hypocreales</taxon>
        <taxon>Nectriaceae</taxon>
        <taxon>Fusarium</taxon>
    </lineage>
</organism>
<dbReference type="AlphaFoldDB" id="A0A098DFA1"/>